<dbReference type="AlphaFoldDB" id="A0AAN7B550"/>
<dbReference type="EMBL" id="MU858176">
    <property type="protein sequence ID" value="KAK4210382.1"/>
    <property type="molecule type" value="Genomic_DNA"/>
</dbReference>
<feature type="compositionally biased region" description="Low complexity" evidence="1">
    <location>
        <begin position="214"/>
        <end position="224"/>
    </location>
</feature>
<dbReference type="Proteomes" id="UP001301769">
    <property type="component" value="Unassembled WGS sequence"/>
</dbReference>
<sequence length="359" mass="37952">MGVHVITDILRVGTPPPGLCPSGNIQLNGLVLSPALLTTTSTFHLTTARMHFLNPVVLSSLGLGFLKVVLADDLELKAKDVPAACQAICAPIVQLTKSCDIDSHVRRQVRKRGPISRVYRRIPDDQHDDTDDENDGNVIENDDGHLTDNDDDNDGNITDNDNDDDGHLTDNDDDKDDGHLTDNDGHLTDNDDDNDGNITDNDGHDTDDEDHDTNSNVNASASANIDDHSDDEDAAERDCICLNKSFDVPKITGLCASCIAQNFPPNNNDDDDDDALEDINKIMAQCGFPSTTYAPEATTAVTNIIVSATRPAVGDGGAATTPTSTPIPTAGLVSGGDSVKVKGFAAAAAGALALAFAWA</sequence>
<feature type="region of interest" description="Disordered" evidence="1">
    <location>
        <begin position="116"/>
        <end position="230"/>
    </location>
</feature>
<reference evidence="2" key="1">
    <citation type="journal article" date="2023" name="Mol. Phylogenet. Evol.">
        <title>Genome-scale phylogeny and comparative genomics of the fungal order Sordariales.</title>
        <authorList>
            <person name="Hensen N."/>
            <person name="Bonometti L."/>
            <person name="Westerberg I."/>
            <person name="Brannstrom I.O."/>
            <person name="Guillou S."/>
            <person name="Cros-Aarteil S."/>
            <person name="Calhoun S."/>
            <person name="Haridas S."/>
            <person name="Kuo A."/>
            <person name="Mondo S."/>
            <person name="Pangilinan J."/>
            <person name="Riley R."/>
            <person name="LaButti K."/>
            <person name="Andreopoulos B."/>
            <person name="Lipzen A."/>
            <person name="Chen C."/>
            <person name="Yan M."/>
            <person name="Daum C."/>
            <person name="Ng V."/>
            <person name="Clum A."/>
            <person name="Steindorff A."/>
            <person name="Ohm R.A."/>
            <person name="Martin F."/>
            <person name="Silar P."/>
            <person name="Natvig D.O."/>
            <person name="Lalanne C."/>
            <person name="Gautier V."/>
            <person name="Ament-Velasquez S.L."/>
            <person name="Kruys A."/>
            <person name="Hutchinson M.I."/>
            <person name="Powell A.J."/>
            <person name="Barry K."/>
            <person name="Miller A.N."/>
            <person name="Grigoriev I.V."/>
            <person name="Debuchy R."/>
            <person name="Gladieux P."/>
            <person name="Hiltunen Thoren M."/>
            <person name="Johannesson H."/>
        </authorList>
    </citation>
    <scope>NUCLEOTIDE SEQUENCE</scope>
    <source>
        <strain evidence="2">PSN293</strain>
    </source>
</reference>
<organism evidence="2 3">
    <name type="scientific">Rhypophila decipiens</name>
    <dbReference type="NCBI Taxonomy" id="261697"/>
    <lineage>
        <taxon>Eukaryota</taxon>
        <taxon>Fungi</taxon>
        <taxon>Dikarya</taxon>
        <taxon>Ascomycota</taxon>
        <taxon>Pezizomycotina</taxon>
        <taxon>Sordariomycetes</taxon>
        <taxon>Sordariomycetidae</taxon>
        <taxon>Sordariales</taxon>
        <taxon>Naviculisporaceae</taxon>
        <taxon>Rhypophila</taxon>
    </lineage>
</organism>
<feature type="compositionally biased region" description="Acidic residues" evidence="1">
    <location>
        <begin position="149"/>
        <end position="164"/>
    </location>
</feature>
<keyword evidence="3" id="KW-1185">Reference proteome</keyword>
<protein>
    <submittedName>
        <fullName evidence="2">Uncharacterized protein</fullName>
    </submittedName>
</protein>
<evidence type="ECO:0000256" key="1">
    <source>
        <dbReference type="SAM" id="MobiDB-lite"/>
    </source>
</evidence>
<reference evidence="2" key="2">
    <citation type="submission" date="2023-05" db="EMBL/GenBank/DDBJ databases">
        <authorList>
            <consortium name="Lawrence Berkeley National Laboratory"/>
            <person name="Steindorff A."/>
            <person name="Hensen N."/>
            <person name="Bonometti L."/>
            <person name="Westerberg I."/>
            <person name="Brannstrom I.O."/>
            <person name="Guillou S."/>
            <person name="Cros-Aarteil S."/>
            <person name="Calhoun S."/>
            <person name="Haridas S."/>
            <person name="Kuo A."/>
            <person name="Mondo S."/>
            <person name="Pangilinan J."/>
            <person name="Riley R."/>
            <person name="Labutti K."/>
            <person name="Andreopoulos B."/>
            <person name="Lipzen A."/>
            <person name="Chen C."/>
            <person name="Yanf M."/>
            <person name="Daum C."/>
            <person name="Ng V."/>
            <person name="Clum A."/>
            <person name="Ohm R."/>
            <person name="Martin F."/>
            <person name="Silar P."/>
            <person name="Natvig D."/>
            <person name="Lalanne C."/>
            <person name="Gautier V."/>
            <person name="Ament-Velasquez S.L."/>
            <person name="Kruys A."/>
            <person name="Hutchinson M.I."/>
            <person name="Powell A.J."/>
            <person name="Barry K."/>
            <person name="Miller A.N."/>
            <person name="Grigoriev I.V."/>
            <person name="Debuchy R."/>
            <person name="Gladieux P."/>
            <person name="Thoren M.H."/>
            <person name="Johannesson H."/>
        </authorList>
    </citation>
    <scope>NUCLEOTIDE SEQUENCE</scope>
    <source>
        <strain evidence="2">PSN293</strain>
    </source>
</reference>
<proteinExistence type="predicted"/>
<evidence type="ECO:0000313" key="2">
    <source>
        <dbReference type="EMBL" id="KAK4210382.1"/>
    </source>
</evidence>
<gene>
    <name evidence="2" type="ORF">QBC37DRAFT_448357</name>
</gene>
<feature type="compositionally biased region" description="Acidic residues" evidence="1">
    <location>
        <begin position="126"/>
        <end position="135"/>
    </location>
</feature>
<comment type="caution">
    <text evidence="2">The sequence shown here is derived from an EMBL/GenBank/DDBJ whole genome shotgun (WGS) entry which is preliminary data.</text>
</comment>
<name>A0AAN7B550_9PEZI</name>
<accession>A0AAN7B550</accession>
<feature type="compositionally biased region" description="Basic and acidic residues" evidence="1">
    <location>
        <begin position="165"/>
        <end position="189"/>
    </location>
</feature>
<evidence type="ECO:0000313" key="3">
    <source>
        <dbReference type="Proteomes" id="UP001301769"/>
    </source>
</evidence>